<protein>
    <submittedName>
        <fullName evidence="2">Uncharacterized protein</fullName>
    </submittedName>
</protein>
<evidence type="ECO:0000313" key="3">
    <source>
        <dbReference type="Proteomes" id="UP001501116"/>
    </source>
</evidence>
<name>A0ABN2QL85_9PSEU</name>
<dbReference type="EMBL" id="BAAANN010000007">
    <property type="protein sequence ID" value="GAA1953236.1"/>
    <property type="molecule type" value="Genomic_DNA"/>
</dbReference>
<sequence length="77" mass="8144">MEITLAVDNRHGLWTAPEAPAAEQYDSPRTPLGTGCPKPETKPLTSNNLAYTGTRKAPTHPGGRPRSSLPGPLWPGG</sequence>
<reference evidence="2 3" key="1">
    <citation type="journal article" date="2019" name="Int. J. Syst. Evol. Microbiol.">
        <title>The Global Catalogue of Microorganisms (GCM) 10K type strain sequencing project: providing services to taxonomists for standard genome sequencing and annotation.</title>
        <authorList>
            <consortium name="The Broad Institute Genomics Platform"/>
            <consortium name="The Broad Institute Genome Sequencing Center for Infectious Disease"/>
            <person name="Wu L."/>
            <person name="Ma J."/>
        </authorList>
    </citation>
    <scope>NUCLEOTIDE SEQUENCE [LARGE SCALE GENOMIC DNA]</scope>
    <source>
        <strain evidence="2 3">JCM 14545</strain>
    </source>
</reference>
<organism evidence="2 3">
    <name type="scientific">Amycolatopsis minnesotensis</name>
    <dbReference type="NCBI Taxonomy" id="337894"/>
    <lineage>
        <taxon>Bacteria</taxon>
        <taxon>Bacillati</taxon>
        <taxon>Actinomycetota</taxon>
        <taxon>Actinomycetes</taxon>
        <taxon>Pseudonocardiales</taxon>
        <taxon>Pseudonocardiaceae</taxon>
        <taxon>Amycolatopsis</taxon>
    </lineage>
</organism>
<feature type="compositionally biased region" description="Low complexity" evidence="1">
    <location>
        <begin position="61"/>
        <end position="71"/>
    </location>
</feature>
<gene>
    <name evidence="2" type="ORF">GCM10009754_23030</name>
</gene>
<feature type="region of interest" description="Disordered" evidence="1">
    <location>
        <begin position="1"/>
        <end position="77"/>
    </location>
</feature>
<dbReference type="Proteomes" id="UP001501116">
    <property type="component" value="Unassembled WGS sequence"/>
</dbReference>
<evidence type="ECO:0000256" key="1">
    <source>
        <dbReference type="SAM" id="MobiDB-lite"/>
    </source>
</evidence>
<accession>A0ABN2QL85</accession>
<keyword evidence="3" id="KW-1185">Reference proteome</keyword>
<evidence type="ECO:0000313" key="2">
    <source>
        <dbReference type="EMBL" id="GAA1953236.1"/>
    </source>
</evidence>
<proteinExistence type="predicted"/>
<comment type="caution">
    <text evidence="2">The sequence shown here is derived from an EMBL/GenBank/DDBJ whole genome shotgun (WGS) entry which is preliminary data.</text>
</comment>